<proteinExistence type="predicted"/>
<protein>
    <submittedName>
        <fullName evidence="2">Putative brefeldin A-inhibited guanine nucleotide-exchange protein 2</fullName>
    </submittedName>
</protein>
<comment type="caution">
    <text evidence="2">The sequence shown here is derived from an EMBL/GenBank/DDBJ whole genome shotgun (WGS) entry which is preliminary data.</text>
</comment>
<dbReference type="OrthoDB" id="10258608at2759"/>
<dbReference type="AlphaFoldDB" id="A0A3R7MND3"/>
<dbReference type="VEuPathDB" id="TriTrypDB:TRSC58_03818"/>
<dbReference type="RefSeq" id="XP_029240544.1">
    <property type="nucleotide sequence ID" value="XM_029379622.1"/>
</dbReference>
<feature type="region of interest" description="Disordered" evidence="1">
    <location>
        <begin position="728"/>
        <end position="767"/>
    </location>
</feature>
<dbReference type="Proteomes" id="UP000283634">
    <property type="component" value="Unassembled WGS sequence"/>
</dbReference>
<sequence length="1002" mass="109644">MGLRCSFFVAAAFGLQTECGVSQLALLRMASYGPMRDVCHRSILEVAASSHSGSFSAMCWVPVVELLVAIRNQQQKMVVEAESVFGRVEEFTRESCEIDRAQASPKAPVAATRAVQEVLQGISTVLQNTSADGKMLFAAFYVLRRFLGYSLISHAEEQGTVVTNLINVRDFSGLVVPRLVDVAEARRGKGDEYMRLVVEFVVDILNTVWGSYICGVRSETVGRHSELINCFSFFRSCYEQCGASAEARMHVLQGVKELIARTLLKVGSTRRGPMGFHAHTLYLMARIWLQLLHPVVRALSDKDSVGTETCSLAVHILRKLVVLGCGTGGSTVDVQLPESVRNILLLLLVNVAYVGGMCSDVDSAQSCVAQFSTICATALNRDGTIPSEIESPPLTTAAHVAESNSATEISTILLQQLVENVRQRPNMLVLHALERMSLLLFCHAQQTRTDVISALRALVMQLAPSQLQHLAVHLADAVLEASLGHATPEYKPSLTEPIGVSHVLFGLNASIVMRRCSPTAFRATLPLVLNFMSQEMLSEGPLEHMDAIAEIVLQHCLVPLAVSPRSSFQIRATAVRFLMHAVSLCVTRQTVDGKKSCSSRSSRIIAECVSLLLFALRVPVRFIVPDGADHAGRQWVKEEKSGALSAYMREGAAAVQTLWTAEAYEVTGSRHISTIGVTEEVEPEELLRTMRGSWSSPLGELATDEQLVEYCTLMAQLLPPLPKVLGALPPPALGPENGTATRHSPPQKQQRQEEEQDKERAEKQQVGLGVWTPPSADYRLLKELVQEAVGIFFAILWRVNNVVEMEEFATRATQKGRDAPSISKSNALLPHAAIRGGLNAFLALALWTDISELRNVFGEVLRITATVQTSTLSTREVQKTADSSAETAAMQRLSPQEQQHIRSCNVGMYQELSSVVAHWVRTILQQTDAATSVLTGTQRKELQAVAGTPEVFQGLVRLLAVTAGTVIVAVRDYLVWYISVYEHDEEKIVELLPSDASQRASP</sequence>
<dbReference type="GeneID" id="40326556"/>
<name>A0A3R7MND3_TRYRA</name>
<dbReference type="EMBL" id="MKGL01000061">
    <property type="protein sequence ID" value="RNF08690.1"/>
    <property type="molecule type" value="Genomic_DNA"/>
</dbReference>
<organism evidence="2 3">
    <name type="scientific">Trypanosoma rangeli</name>
    <dbReference type="NCBI Taxonomy" id="5698"/>
    <lineage>
        <taxon>Eukaryota</taxon>
        <taxon>Discoba</taxon>
        <taxon>Euglenozoa</taxon>
        <taxon>Kinetoplastea</taxon>
        <taxon>Metakinetoplastina</taxon>
        <taxon>Trypanosomatida</taxon>
        <taxon>Trypanosomatidae</taxon>
        <taxon>Trypanosoma</taxon>
        <taxon>Herpetosoma</taxon>
    </lineage>
</organism>
<keyword evidence="3" id="KW-1185">Reference proteome</keyword>
<evidence type="ECO:0000256" key="1">
    <source>
        <dbReference type="SAM" id="MobiDB-lite"/>
    </source>
</evidence>
<reference evidence="2 3" key="1">
    <citation type="journal article" date="2018" name="BMC Genomics">
        <title>Genomic comparison of Trypanosoma conorhini and Trypanosoma rangeli to Trypanosoma cruzi strains of high and low virulence.</title>
        <authorList>
            <person name="Bradwell K.R."/>
            <person name="Koparde V.N."/>
            <person name="Matveyev A.V."/>
            <person name="Serrano M.G."/>
            <person name="Alves J.M."/>
            <person name="Parikh H."/>
            <person name="Huang B."/>
            <person name="Lee V."/>
            <person name="Espinosa-Alvarez O."/>
            <person name="Ortiz P.A."/>
            <person name="Costa-Martins A.G."/>
            <person name="Teixeira M.M."/>
            <person name="Buck G.A."/>
        </authorList>
    </citation>
    <scope>NUCLEOTIDE SEQUENCE [LARGE SCALE GENOMIC DNA]</scope>
    <source>
        <strain evidence="2 3">AM80</strain>
    </source>
</reference>
<feature type="compositionally biased region" description="Basic and acidic residues" evidence="1">
    <location>
        <begin position="750"/>
        <end position="763"/>
    </location>
</feature>
<evidence type="ECO:0000313" key="2">
    <source>
        <dbReference type="EMBL" id="RNF08690.1"/>
    </source>
</evidence>
<evidence type="ECO:0000313" key="3">
    <source>
        <dbReference type="Proteomes" id="UP000283634"/>
    </source>
</evidence>
<gene>
    <name evidence="2" type="ORF">TraAM80_02623</name>
</gene>
<accession>A0A3R7MND3</accession>